<proteinExistence type="predicted"/>
<name>A0A8S9XM62_APOLU</name>
<protein>
    <submittedName>
        <fullName evidence="1">Uncharacterized protein</fullName>
    </submittedName>
</protein>
<evidence type="ECO:0000313" key="1">
    <source>
        <dbReference type="EMBL" id="KAF6210142.1"/>
    </source>
</evidence>
<reference evidence="1" key="1">
    <citation type="journal article" date="2021" name="Mol. Ecol. Resour.">
        <title>Apolygus lucorum genome provides insights into omnivorousness and mesophyll feeding.</title>
        <authorList>
            <person name="Liu Y."/>
            <person name="Liu H."/>
            <person name="Wang H."/>
            <person name="Huang T."/>
            <person name="Liu B."/>
            <person name="Yang B."/>
            <person name="Yin L."/>
            <person name="Li B."/>
            <person name="Zhang Y."/>
            <person name="Zhang S."/>
            <person name="Jiang F."/>
            <person name="Zhang X."/>
            <person name="Ren Y."/>
            <person name="Wang B."/>
            <person name="Wang S."/>
            <person name="Lu Y."/>
            <person name="Wu K."/>
            <person name="Fan W."/>
            <person name="Wang G."/>
        </authorList>
    </citation>
    <scope>NUCLEOTIDE SEQUENCE</scope>
    <source>
        <strain evidence="1">12Hb</strain>
    </source>
</reference>
<sequence length="80" mass="9099">MQLQERTRASQVLASRESLELSVTLGLACLVSDDFVFPPAEFKISKVAPPSWSKPRTQFPPPFTVYLRFKLYLPSLRGTR</sequence>
<keyword evidence="2" id="KW-1185">Reference proteome</keyword>
<comment type="caution">
    <text evidence="1">The sequence shown here is derived from an EMBL/GenBank/DDBJ whole genome shotgun (WGS) entry which is preliminary data.</text>
</comment>
<dbReference type="Proteomes" id="UP000466442">
    <property type="component" value="Unassembled WGS sequence"/>
</dbReference>
<evidence type="ECO:0000313" key="2">
    <source>
        <dbReference type="Proteomes" id="UP000466442"/>
    </source>
</evidence>
<dbReference type="AlphaFoldDB" id="A0A8S9XM62"/>
<organism evidence="1 2">
    <name type="scientific">Apolygus lucorum</name>
    <name type="common">Small green plant bug</name>
    <name type="synonym">Lygocoris lucorum</name>
    <dbReference type="NCBI Taxonomy" id="248454"/>
    <lineage>
        <taxon>Eukaryota</taxon>
        <taxon>Metazoa</taxon>
        <taxon>Ecdysozoa</taxon>
        <taxon>Arthropoda</taxon>
        <taxon>Hexapoda</taxon>
        <taxon>Insecta</taxon>
        <taxon>Pterygota</taxon>
        <taxon>Neoptera</taxon>
        <taxon>Paraneoptera</taxon>
        <taxon>Hemiptera</taxon>
        <taxon>Heteroptera</taxon>
        <taxon>Panheteroptera</taxon>
        <taxon>Cimicomorpha</taxon>
        <taxon>Miridae</taxon>
        <taxon>Mirini</taxon>
        <taxon>Apolygus</taxon>
    </lineage>
</organism>
<accession>A0A8S9XM62</accession>
<gene>
    <name evidence="1" type="ORF">GE061_015898</name>
</gene>
<dbReference type="OrthoDB" id="123971at2759"/>
<dbReference type="EMBL" id="WIXP02000006">
    <property type="protein sequence ID" value="KAF6210142.1"/>
    <property type="molecule type" value="Genomic_DNA"/>
</dbReference>